<accession>A0A4Z0D5S3</accession>
<organism evidence="1 2">
    <name type="scientific">Soehngenia longivitae</name>
    <dbReference type="NCBI Taxonomy" id="2562294"/>
    <lineage>
        <taxon>Bacteria</taxon>
        <taxon>Bacillati</taxon>
        <taxon>Bacillota</taxon>
        <taxon>Tissierellia</taxon>
        <taxon>Tissierellales</taxon>
        <taxon>Tissierellaceae</taxon>
        <taxon>Soehngenia</taxon>
    </lineage>
</organism>
<proteinExistence type="predicted"/>
<dbReference type="AlphaFoldDB" id="A0A4Z0D5S3"/>
<name>A0A4Z0D5S3_9FIRM</name>
<dbReference type="RefSeq" id="WP_135270985.1">
    <property type="nucleotide sequence ID" value="NZ_SRIB01000006.1"/>
</dbReference>
<dbReference type="OrthoDB" id="4876345at2"/>
<keyword evidence="2" id="KW-1185">Reference proteome</keyword>
<dbReference type="Proteomes" id="UP000298381">
    <property type="component" value="Unassembled WGS sequence"/>
</dbReference>
<comment type="caution">
    <text evidence="1">The sequence shown here is derived from an EMBL/GenBank/DDBJ whole genome shotgun (WGS) entry which is preliminary data.</text>
</comment>
<protein>
    <recommendedName>
        <fullName evidence="3">Alcohol acetyltransferase</fullName>
    </recommendedName>
</protein>
<evidence type="ECO:0008006" key="3">
    <source>
        <dbReference type="Google" id="ProtNLM"/>
    </source>
</evidence>
<gene>
    <name evidence="1" type="ORF">E4100_05205</name>
</gene>
<evidence type="ECO:0000313" key="1">
    <source>
        <dbReference type="EMBL" id="TFZ40212.1"/>
    </source>
</evidence>
<dbReference type="EMBL" id="SRIB01000006">
    <property type="protein sequence ID" value="TFZ40212.1"/>
    <property type="molecule type" value="Genomic_DNA"/>
</dbReference>
<sequence length="422" mass="49132">MKEQKNENLNWIKLDNASKIFPATYTSRDTKVFRISVELNDYVDKDALQASINEAVEFFPIFNYVLRRGVFWYYFEYSSQKPIVEIESMPLCAPLYDKEKKNLLYRVSYFNKRINLEVFHALTDGAGVVWFMETIIHLYLTKKYAAAFYGKNLKLRHKAAISQMMDDSFTKYYSKEKITENEDKKLRKAFQIKGSFTEENITKLIEGTMSTQKVIALSHKYNTTVTIFLTSLLIYSTIEDMPRRSKNLPVVISVPINLRQYFKSYTARNFFSTMNIIYNPTGEDNLEKIVNVVSDSFKSELTKEKLNSHLNKLISIEKNPLARIVPLPIKDLILKFANNLADRKITSSFSNVGKIELPPEFEPYVNQFSICVSARRPQIVMCSYKDKLTISFISPFKETDIQRNFFTFLTNNGIEVEIISNF</sequence>
<evidence type="ECO:0000313" key="2">
    <source>
        <dbReference type="Proteomes" id="UP000298381"/>
    </source>
</evidence>
<reference evidence="1 2" key="1">
    <citation type="submission" date="2019-03" db="EMBL/GenBank/DDBJ databases">
        <title>Draft genome sequence data and analysis of a Fermenting Bacterium, Soehngenia longevitae strain 1933PT, isolated from petroleum reservoir in Azerbaijan.</title>
        <authorList>
            <person name="Grouzdev D.S."/>
            <person name="Bidzhieva S.K."/>
            <person name="Sokolova D.S."/>
            <person name="Tourova T.P."/>
            <person name="Poltaraus A.B."/>
            <person name="Nazina T.N."/>
        </authorList>
    </citation>
    <scope>NUCLEOTIDE SEQUENCE [LARGE SCALE GENOMIC DNA]</scope>
    <source>
        <strain evidence="1 2">1933P</strain>
    </source>
</reference>